<dbReference type="AlphaFoldDB" id="A0AAE0YUI1"/>
<accession>A0AAE0YUI1</accession>
<feature type="compositionally biased region" description="Basic and acidic residues" evidence="1">
    <location>
        <begin position="8"/>
        <end position="17"/>
    </location>
</feature>
<evidence type="ECO:0000313" key="3">
    <source>
        <dbReference type="Proteomes" id="UP001283361"/>
    </source>
</evidence>
<evidence type="ECO:0000256" key="1">
    <source>
        <dbReference type="SAM" id="MobiDB-lite"/>
    </source>
</evidence>
<name>A0AAE0YUI1_9GAST</name>
<proteinExistence type="predicted"/>
<protein>
    <submittedName>
        <fullName evidence="2">Uncharacterized protein</fullName>
    </submittedName>
</protein>
<reference evidence="2" key="1">
    <citation type="journal article" date="2023" name="G3 (Bethesda)">
        <title>A reference genome for the long-term kleptoplast-retaining sea slug Elysia crispata morphotype clarki.</title>
        <authorList>
            <person name="Eastman K.E."/>
            <person name="Pendleton A.L."/>
            <person name="Shaikh M.A."/>
            <person name="Suttiyut T."/>
            <person name="Ogas R."/>
            <person name="Tomko P."/>
            <person name="Gavelis G."/>
            <person name="Widhalm J.R."/>
            <person name="Wisecaver J.H."/>
        </authorList>
    </citation>
    <scope>NUCLEOTIDE SEQUENCE</scope>
    <source>
        <strain evidence="2">ECLA1</strain>
    </source>
</reference>
<sequence length="99" mass="11209">MGRPKPGSSKERKDRLTICEGDNDDEDMSVARLQTLLKDRLEVEAQQVDADIVSKYLTELIDYEMIQNIELETNIYALAKSGVKPSVIGKEIRTFIALH</sequence>
<gene>
    <name evidence="2" type="ORF">RRG08_047458</name>
</gene>
<organism evidence="2 3">
    <name type="scientific">Elysia crispata</name>
    <name type="common">lettuce slug</name>
    <dbReference type="NCBI Taxonomy" id="231223"/>
    <lineage>
        <taxon>Eukaryota</taxon>
        <taxon>Metazoa</taxon>
        <taxon>Spiralia</taxon>
        <taxon>Lophotrochozoa</taxon>
        <taxon>Mollusca</taxon>
        <taxon>Gastropoda</taxon>
        <taxon>Heterobranchia</taxon>
        <taxon>Euthyneura</taxon>
        <taxon>Panpulmonata</taxon>
        <taxon>Sacoglossa</taxon>
        <taxon>Placobranchoidea</taxon>
        <taxon>Plakobranchidae</taxon>
        <taxon>Elysia</taxon>
    </lineage>
</organism>
<dbReference type="Proteomes" id="UP001283361">
    <property type="component" value="Unassembled WGS sequence"/>
</dbReference>
<comment type="caution">
    <text evidence="2">The sequence shown here is derived from an EMBL/GenBank/DDBJ whole genome shotgun (WGS) entry which is preliminary data.</text>
</comment>
<feature type="region of interest" description="Disordered" evidence="1">
    <location>
        <begin position="1"/>
        <end position="21"/>
    </location>
</feature>
<evidence type="ECO:0000313" key="2">
    <source>
        <dbReference type="EMBL" id="KAK3757267.1"/>
    </source>
</evidence>
<keyword evidence="3" id="KW-1185">Reference proteome</keyword>
<dbReference type="EMBL" id="JAWDGP010005399">
    <property type="protein sequence ID" value="KAK3757267.1"/>
    <property type="molecule type" value="Genomic_DNA"/>
</dbReference>